<comment type="caution">
    <text evidence="1">The sequence shown here is derived from an EMBL/GenBank/DDBJ whole genome shotgun (WGS) entry which is preliminary data.</text>
</comment>
<dbReference type="GO" id="GO:0008168">
    <property type="term" value="F:methyltransferase activity"/>
    <property type="evidence" value="ECO:0007669"/>
    <property type="project" value="UniProtKB-KW"/>
</dbReference>
<dbReference type="Pfam" id="PF13489">
    <property type="entry name" value="Methyltransf_23"/>
    <property type="match status" value="1"/>
</dbReference>
<accession>A0A553BZ97</accession>
<protein>
    <submittedName>
        <fullName evidence="1">Class I SAM-dependent methyltransferase</fullName>
    </submittedName>
</protein>
<dbReference type="RefSeq" id="WP_144064411.1">
    <property type="nucleotide sequence ID" value="NZ_VJZL01000001.1"/>
</dbReference>
<organism evidence="1 2">
    <name type="scientific">Flavobacterium gawalongense</name>
    <dbReference type="NCBI Taxonomy" id="2594432"/>
    <lineage>
        <taxon>Bacteria</taxon>
        <taxon>Pseudomonadati</taxon>
        <taxon>Bacteroidota</taxon>
        <taxon>Flavobacteriia</taxon>
        <taxon>Flavobacteriales</taxon>
        <taxon>Flavobacteriaceae</taxon>
        <taxon>Flavobacterium</taxon>
    </lineage>
</organism>
<dbReference type="SUPFAM" id="SSF53335">
    <property type="entry name" value="S-adenosyl-L-methionine-dependent methyltransferases"/>
    <property type="match status" value="1"/>
</dbReference>
<dbReference type="Proteomes" id="UP000318669">
    <property type="component" value="Unassembled WGS sequence"/>
</dbReference>
<sequence length="245" mass="29456">MKHLTTLDYWTKAHGNINIELNSNDLIKKWISNYIDFKKIKSVFEIGCYPGRYLTIFGDQGVEVNGVDYIKDVSKLPDMFKLKKYKVGQFYNSDFFEFTPDNKYDCVMSLGFIEHFHNWEKTMINHFDFINDNGYLIIEVPNFRGLLQRIPRMLFDYKNYKRHNLDSMNLEAWNRILIENDFEIIYSGYFGGYILWFEVEQEKRINRLFKKYIIRFLTFIRKIFFHSKDESSCFSCAIGIIAKKK</sequence>
<dbReference type="OrthoDB" id="8773442at2"/>
<name>A0A553BZ97_9FLAO</name>
<keyword evidence="1" id="KW-0489">Methyltransferase</keyword>
<proteinExistence type="predicted"/>
<evidence type="ECO:0000313" key="2">
    <source>
        <dbReference type="Proteomes" id="UP000318669"/>
    </source>
</evidence>
<dbReference type="Gene3D" id="3.40.50.150">
    <property type="entry name" value="Vaccinia Virus protein VP39"/>
    <property type="match status" value="1"/>
</dbReference>
<keyword evidence="1" id="KW-0808">Transferase</keyword>
<dbReference type="EMBL" id="VJZL01000001">
    <property type="protein sequence ID" value="TRX13473.1"/>
    <property type="molecule type" value="Genomic_DNA"/>
</dbReference>
<dbReference type="GO" id="GO:0032259">
    <property type="term" value="P:methylation"/>
    <property type="evidence" value="ECO:0007669"/>
    <property type="project" value="UniProtKB-KW"/>
</dbReference>
<dbReference type="CDD" id="cd02440">
    <property type="entry name" value="AdoMet_MTases"/>
    <property type="match status" value="1"/>
</dbReference>
<evidence type="ECO:0000313" key="1">
    <source>
        <dbReference type="EMBL" id="TRX13473.1"/>
    </source>
</evidence>
<dbReference type="AlphaFoldDB" id="A0A553BZ97"/>
<gene>
    <name evidence="1" type="ORF">FNW11_01045</name>
</gene>
<dbReference type="InterPro" id="IPR029063">
    <property type="entry name" value="SAM-dependent_MTases_sf"/>
</dbReference>
<reference evidence="1 2" key="1">
    <citation type="submission" date="2019-07" db="EMBL/GenBank/DDBJ databases">
        <title>Novel species of Flavobacterium.</title>
        <authorList>
            <person name="Liu Q."/>
            <person name="Xin Y.-H."/>
        </authorList>
    </citation>
    <scope>NUCLEOTIDE SEQUENCE [LARGE SCALE GENOMIC DNA]</scope>
    <source>
        <strain evidence="1 2">GSR22</strain>
    </source>
</reference>